<protein>
    <submittedName>
        <fullName evidence="2">Uncharacterized protein</fullName>
    </submittedName>
</protein>
<sequence>MDTPPPIREIDAEAHVQRRIWLVSRIAWAGMAAVLLLAAAGLFGDGTLAEAEESAPDASLHLRYDRFQRADATNLFTLVLDDPHGGAGEGREVVLCFDRPFLKEWRISRFAPAPEREEARGEDLCGHFLYDPGIRPAVLRLWAAPRTSGFGMDGAIYRPGRASVPVSAVVWP</sequence>
<dbReference type="Proteomes" id="UP001524642">
    <property type="component" value="Unassembled WGS sequence"/>
</dbReference>
<evidence type="ECO:0000313" key="2">
    <source>
        <dbReference type="EMBL" id="MCR0984799.1"/>
    </source>
</evidence>
<proteinExistence type="predicted"/>
<evidence type="ECO:0000256" key="1">
    <source>
        <dbReference type="SAM" id="Phobius"/>
    </source>
</evidence>
<gene>
    <name evidence="2" type="ORF">NRP21_22320</name>
</gene>
<dbReference type="EMBL" id="JANJOU010000024">
    <property type="protein sequence ID" value="MCR0984799.1"/>
    <property type="molecule type" value="Genomic_DNA"/>
</dbReference>
<keyword evidence="1" id="KW-1133">Transmembrane helix</keyword>
<keyword evidence="3" id="KW-1185">Reference proteome</keyword>
<organism evidence="2 3">
    <name type="scientific">Roseomonas populi</name>
    <dbReference type="NCBI Taxonomy" id="3121582"/>
    <lineage>
        <taxon>Bacteria</taxon>
        <taxon>Pseudomonadati</taxon>
        <taxon>Pseudomonadota</taxon>
        <taxon>Alphaproteobacteria</taxon>
        <taxon>Acetobacterales</taxon>
        <taxon>Roseomonadaceae</taxon>
        <taxon>Roseomonas</taxon>
    </lineage>
</organism>
<feature type="transmembrane region" description="Helical" evidence="1">
    <location>
        <begin position="26"/>
        <end position="44"/>
    </location>
</feature>
<dbReference type="RefSeq" id="WP_257718454.1">
    <property type="nucleotide sequence ID" value="NZ_JANJOU010000024.1"/>
</dbReference>
<reference evidence="2 3" key="1">
    <citation type="submission" date="2022-06" db="EMBL/GenBank/DDBJ databases">
        <title>Roseomonas CN29.</title>
        <authorList>
            <person name="Cheng Y."/>
            <person name="He X."/>
        </authorList>
    </citation>
    <scope>NUCLEOTIDE SEQUENCE [LARGE SCALE GENOMIC DNA]</scope>
    <source>
        <strain evidence="2 3">CN29</strain>
    </source>
</reference>
<evidence type="ECO:0000313" key="3">
    <source>
        <dbReference type="Proteomes" id="UP001524642"/>
    </source>
</evidence>
<name>A0ABT1XCT5_9PROT</name>
<keyword evidence="1" id="KW-0472">Membrane</keyword>
<comment type="caution">
    <text evidence="2">The sequence shown here is derived from an EMBL/GenBank/DDBJ whole genome shotgun (WGS) entry which is preliminary data.</text>
</comment>
<accession>A0ABT1XCT5</accession>
<keyword evidence="1" id="KW-0812">Transmembrane</keyword>